<dbReference type="CDD" id="cd01012">
    <property type="entry name" value="YcaC_related"/>
    <property type="match status" value="1"/>
</dbReference>
<feature type="domain" description="Isochorismatase-like" evidence="1">
    <location>
        <begin position="10"/>
        <end position="156"/>
    </location>
</feature>
<keyword evidence="2" id="KW-0378">Hydrolase</keyword>
<dbReference type="PANTHER" id="PTHR14119">
    <property type="entry name" value="HYDROLASE"/>
    <property type="match status" value="1"/>
</dbReference>
<gene>
    <name evidence="2" type="ORF">METUNv1_00791</name>
</gene>
<dbReference type="OrthoDB" id="9796958at2"/>
<dbReference type="InterPro" id="IPR050993">
    <property type="entry name" value="Isochorismatase_domain"/>
</dbReference>
<dbReference type="RefSeq" id="WP_008059023.1">
    <property type="nucleotide sequence ID" value="NZ_AFHG01000030.1"/>
</dbReference>
<evidence type="ECO:0000313" key="3">
    <source>
        <dbReference type="Proteomes" id="UP000005019"/>
    </source>
</evidence>
<dbReference type="Proteomes" id="UP000005019">
    <property type="component" value="Unassembled WGS sequence"/>
</dbReference>
<reference evidence="2 3" key="1">
    <citation type="journal article" date="2011" name="J. Bacteriol.">
        <title>Genome sequence of Methyloversatilis universalis FAM5T, a methylotrophic representative of the order Rhodocyclales.</title>
        <authorList>
            <person name="Kittichotirat W."/>
            <person name="Good N.M."/>
            <person name="Hall R."/>
            <person name="Bringel F."/>
            <person name="Lajus A."/>
            <person name="Medigue C."/>
            <person name="Smalley N.E."/>
            <person name="Beck D."/>
            <person name="Bumgarner R."/>
            <person name="Vuilleumier S."/>
            <person name="Kalyuzhnaya M.G."/>
        </authorList>
    </citation>
    <scope>NUCLEOTIDE SEQUENCE [LARGE SCALE GENOMIC DNA]</scope>
    <source>
        <strain evidence="3">ATCC BAA-1314 / JCM 13912 / FAM5</strain>
    </source>
</reference>
<evidence type="ECO:0000259" key="1">
    <source>
        <dbReference type="Pfam" id="PF00857"/>
    </source>
</evidence>
<dbReference type="STRING" id="1000565.METUNv1_00791"/>
<dbReference type="Gene3D" id="3.40.50.850">
    <property type="entry name" value="Isochorismatase-like"/>
    <property type="match status" value="1"/>
</dbReference>
<dbReference type="eggNOG" id="COG1335">
    <property type="taxonomic scope" value="Bacteria"/>
</dbReference>
<dbReference type="PANTHER" id="PTHR14119:SF3">
    <property type="entry name" value="ISOCHORISMATASE DOMAIN-CONTAINING PROTEIN 2"/>
    <property type="match status" value="1"/>
</dbReference>
<dbReference type="GO" id="GO:0016787">
    <property type="term" value="F:hydrolase activity"/>
    <property type="evidence" value="ECO:0007669"/>
    <property type="project" value="UniProtKB-KW"/>
</dbReference>
<keyword evidence="3" id="KW-1185">Reference proteome</keyword>
<dbReference type="EMBL" id="AFHG01000030">
    <property type="protein sequence ID" value="EGK72956.1"/>
    <property type="molecule type" value="Genomic_DNA"/>
</dbReference>
<organism evidence="2 3">
    <name type="scientific">Methyloversatilis universalis (strain ATCC BAA-1314 / DSM 25237 / JCM 13912 / CCUG 52030 / FAM5)</name>
    <dbReference type="NCBI Taxonomy" id="1000565"/>
    <lineage>
        <taxon>Bacteria</taxon>
        <taxon>Pseudomonadati</taxon>
        <taxon>Pseudomonadota</taxon>
        <taxon>Betaproteobacteria</taxon>
        <taxon>Nitrosomonadales</taxon>
        <taxon>Sterolibacteriaceae</taxon>
        <taxon>Methyloversatilis</taxon>
    </lineage>
</organism>
<dbReference type="InterPro" id="IPR036380">
    <property type="entry name" value="Isochorismatase-like_sf"/>
</dbReference>
<name>F5R8Y9_METUF</name>
<accession>F5R8Y9</accession>
<dbReference type="Pfam" id="PF00857">
    <property type="entry name" value="Isochorismatase"/>
    <property type="match status" value="1"/>
</dbReference>
<dbReference type="InterPro" id="IPR000868">
    <property type="entry name" value="Isochorismatase-like_dom"/>
</dbReference>
<sequence>MLIDRHRSSLLLIDMQERLLPAMDDADRLLDNVVWMVKIAQRLSVPVLVSEQYPKGLGPTVQTLRDLIPAASIVPKMHFSCVADGCLKPLLDPERPQVIVCGIESHICVMQTSLDLQASGRQVFVVADCVASRDPSNRGLALERLRQQGVIVVSREMVAFEWLGAAGSEEFREISRTYLR</sequence>
<dbReference type="AlphaFoldDB" id="F5R8Y9"/>
<dbReference type="SUPFAM" id="SSF52499">
    <property type="entry name" value="Isochorismatase-like hydrolases"/>
    <property type="match status" value="1"/>
</dbReference>
<protein>
    <submittedName>
        <fullName evidence="2">Hydrolase, isochorismatase family</fullName>
    </submittedName>
</protein>
<proteinExistence type="predicted"/>
<evidence type="ECO:0000313" key="2">
    <source>
        <dbReference type="EMBL" id="EGK72956.1"/>
    </source>
</evidence>
<comment type="caution">
    <text evidence="2">The sequence shown here is derived from an EMBL/GenBank/DDBJ whole genome shotgun (WGS) entry which is preliminary data.</text>
</comment>